<dbReference type="Proteomes" id="UP000636394">
    <property type="component" value="Unassembled WGS sequence"/>
</dbReference>
<evidence type="ECO:0000256" key="3">
    <source>
        <dbReference type="ARBA" id="ARBA00022676"/>
    </source>
</evidence>
<keyword evidence="14" id="KW-1185">Reference proteome</keyword>
<dbReference type="RefSeq" id="WP_166338217.1">
    <property type="nucleotide sequence ID" value="NZ_CP072829.1"/>
</dbReference>
<protein>
    <recommendedName>
        <fullName evidence="9">Anthranilate phosphoribosyltransferase</fullName>
        <ecNumber evidence="9">2.4.2.18</ecNumber>
    </recommendedName>
</protein>
<dbReference type="PANTHER" id="PTHR43285:SF2">
    <property type="entry name" value="ANTHRANILATE PHOSPHORIBOSYLTRANSFERASE"/>
    <property type="match status" value="1"/>
</dbReference>
<feature type="binding site" evidence="9">
    <location>
        <position position="113"/>
    </location>
    <ligand>
        <name>anthranilate</name>
        <dbReference type="ChEBI" id="CHEBI:16567"/>
        <label>1</label>
    </ligand>
</feature>
<dbReference type="Gene3D" id="3.40.1030.10">
    <property type="entry name" value="Nucleoside phosphorylase/phosphoribosyltransferase catalytic domain"/>
    <property type="match status" value="1"/>
</dbReference>
<evidence type="ECO:0000259" key="11">
    <source>
        <dbReference type="Pfam" id="PF02885"/>
    </source>
</evidence>
<keyword evidence="5 9" id="KW-0822">Tryptophan biosynthesis</keyword>
<dbReference type="SUPFAM" id="SSF52418">
    <property type="entry name" value="Nucleoside phosphorylase/phosphoribosyltransferase catalytic domain"/>
    <property type="match status" value="1"/>
</dbReference>
<reference evidence="13" key="2">
    <citation type="submission" date="2021-04" db="EMBL/GenBank/DDBJ databases">
        <title>Novel species in family Eggerthellaceae.</title>
        <authorList>
            <person name="Zhang G."/>
        </authorList>
    </citation>
    <scope>NUCLEOTIDE SEQUENCE</scope>
    <source>
        <strain evidence="13">Zg-886</strain>
    </source>
</reference>
<evidence type="ECO:0000256" key="5">
    <source>
        <dbReference type="ARBA" id="ARBA00022822"/>
    </source>
</evidence>
<feature type="binding site" evidence="9">
    <location>
        <position position="90"/>
    </location>
    <ligand>
        <name>5-phospho-alpha-D-ribose 1-diphosphate</name>
        <dbReference type="ChEBI" id="CHEBI:58017"/>
    </ligand>
</feature>
<dbReference type="InterPro" id="IPR036320">
    <property type="entry name" value="Glycosyl_Trfase_fam3_N_dom_sf"/>
</dbReference>
<dbReference type="GO" id="GO:0000287">
    <property type="term" value="F:magnesium ion binding"/>
    <property type="evidence" value="ECO:0007669"/>
    <property type="project" value="UniProtKB-UniRule"/>
</dbReference>
<evidence type="ECO:0000259" key="10">
    <source>
        <dbReference type="Pfam" id="PF00591"/>
    </source>
</evidence>
<feature type="binding site" evidence="9">
    <location>
        <position position="122"/>
    </location>
    <ligand>
        <name>5-phospho-alpha-D-ribose 1-diphosphate</name>
        <dbReference type="ChEBI" id="CHEBI:58017"/>
    </ligand>
</feature>
<dbReference type="Gene3D" id="1.20.970.10">
    <property type="entry name" value="Transferase, Pyrimidine Nucleoside Phosphorylase, Chain C"/>
    <property type="match status" value="1"/>
</dbReference>
<dbReference type="Pfam" id="PF02885">
    <property type="entry name" value="Glycos_trans_3N"/>
    <property type="match status" value="1"/>
</dbReference>
<feature type="binding site" evidence="9">
    <location>
        <position position="228"/>
    </location>
    <ligand>
        <name>Mg(2+)</name>
        <dbReference type="ChEBI" id="CHEBI:18420"/>
        <label>1</label>
    </ligand>
</feature>
<dbReference type="EC" id="2.4.2.18" evidence="9"/>
<evidence type="ECO:0000256" key="2">
    <source>
        <dbReference type="ARBA" id="ARBA00022605"/>
    </source>
</evidence>
<comment type="similarity">
    <text evidence="9">Belongs to the anthranilate phosphoribosyltransferase family.</text>
</comment>
<keyword evidence="4 9" id="KW-0808">Transferase</keyword>
<evidence type="ECO:0000256" key="7">
    <source>
        <dbReference type="ARBA" id="ARBA00052328"/>
    </source>
</evidence>
<feature type="binding site" evidence="9">
    <location>
        <begin position="85"/>
        <end position="86"/>
    </location>
    <ligand>
        <name>5-phospho-alpha-D-ribose 1-diphosphate</name>
        <dbReference type="ChEBI" id="CHEBI:58017"/>
    </ligand>
</feature>
<dbReference type="FunFam" id="3.40.1030.10:FF:000002">
    <property type="entry name" value="Anthranilate phosphoribosyltransferase"/>
    <property type="match status" value="1"/>
</dbReference>
<name>A0A9E6MR57_9ACTN</name>
<evidence type="ECO:0000313" key="12">
    <source>
        <dbReference type="EMBL" id="NHM13407.1"/>
    </source>
</evidence>
<evidence type="ECO:0000313" key="15">
    <source>
        <dbReference type="Proteomes" id="UP000671910"/>
    </source>
</evidence>
<feature type="binding site" evidence="9">
    <location>
        <begin position="92"/>
        <end position="95"/>
    </location>
    <ligand>
        <name>5-phospho-alpha-D-ribose 1-diphosphate</name>
        <dbReference type="ChEBI" id="CHEBI:58017"/>
    </ligand>
</feature>
<reference evidence="12 14" key="1">
    <citation type="submission" date="2019-11" db="EMBL/GenBank/DDBJ databases">
        <title>Eggerthellaceae novel genus isolated from the rectal contents of marmort.</title>
        <authorList>
            <person name="Zhang G."/>
        </authorList>
    </citation>
    <scope>NUCLEOTIDE SEQUENCE [LARGE SCALE GENOMIC DNA]</scope>
    <source>
        <strain evidence="12">Zg-886</strain>
        <strain evidence="14">zg-886</strain>
    </source>
</reference>
<proteinExistence type="inferred from homology"/>
<dbReference type="EMBL" id="WPCR01000001">
    <property type="protein sequence ID" value="NHM13407.1"/>
    <property type="molecule type" value="Genomic_DNA"/>
</dbReference>
<feature type="binding site" evidence="9">
    <location>
        <position position="82"/>
    </location>
    <ligand>
        <name>5-phospho-alpha-D-ribose 1-diphosphate</name>
        <dbReference type="ChEBI" id="CHEBI:58017"/>
    </ligand>
</feature>
<comment type="caution">
    <text evidence="9">Lacks conserved residue(s) required for the propagation of feature annotation.</text>
</comment>
<sequence>MIKEAIFKLVDKQDLTYDEAYQVITEVMRGETSQIQTAAFLSALSTKSATTETIDEIAGCAAAMRALATPVRYDGPTLEIVGTGGDKANTFNISTTAAFVIAAGGVKVSKHGNRAASSKSGTADVQEALGANIHQDPAKACQMLDDVGMTFFFAQDYHAAMKHVGPIRKELGIRTVFNILGPLTNPANPDFFVLGVYSAALVEPLTHVLMSLGVKRGMVVYGEAGLDELSTACPTLISEFSDGSYEMRTFDPVDFGFRPCSKADLAGGTAQENATILRGILDGSVQGPMRDTVRLNAGAGLYVAGAAPSFVDGVRMAGALIDSGAASRKLEAYVKASNEPLSER</sequence>
<evidence type="ECO:0000256" key="9">
    <source>
        <dbReference type="HAMAP-Rule" id="MF_00211"/>
    </source>
</evidence>
<evidence type="ECO:0000313" key="14">
    <source>
        <dbReference type="Proteomes" id="UP000636394"/>
    </source>
</evidence>
<feature type="binding site" evidence="9">
    <location>
        <begin position="110"/>
        <end position="118"/>
    </location>
    <ligand>
        <name>5-phospho-alpha-D-ribose 1-diphosphate</name>
        <dbReference type="ChEBI" id="CHEBI:58017"/>
    </ligand>
</feature>
<dbReference type="InterPro" id="IPR017459">
    <property type="entry name" value="Glycosyl_Trfase_fam3_N_dom"/>
</dbReference>
<dbReference type="PANTHER" id="PTHR43285">
    <property type="entry name" value="ANTHRANILATE PHOSPHORIBOSYLTRANSFERASE"/>
    <property type="match status" value="1"/>
</dbReference>
<comment type="catalytic activity">
    <reaction evidence="7 9">
        <text>N-(5-phospho-beta-D-ribosyl)anthranilate + diphosphate = 5-phospho-alpha-D-ribose 1-diphosphate + anthranilate</text>
        <dbReference type="Rhea" id="RHEA:11768"/>
        <dbReference type="ChEBI" id="CHEBI:16567"/>
        <dbReference type="ChEBI" id="CHEBI:18277"/>
        <dbReference type="ChEBI" id="CHEBI:33019"/>
        <dbReference type="ChEBI" id="CHEBI:58017"/>
        <dbReference type="EC" id="2.4.2.18"/>
    </reaction>
</comment>
<dbReference type="NCBIfam" id="TIGR01245">
    <property type="entry name" value="trpD"/>
    <property type="match status" value="1"/>
</dbReference>
<dbReference type="InterPro" id="IPR000312">
    <property type="entry name" value="Glycosyl_Trfase_fam3"/>
</dbReference>
<keyword evidence="9" id="KW-0460">Magnesium</keyword>
<feature type="binding site" evidence="9">
    <location>
        <position position="227"/>
    </location>
    <ligand>
        <name>Mg(2+)</name>
        <dbReference type="ChEBI" id="CHEBI:18420"/>
        <label>2</label>
    </ligand>
</feature>
<comment type="subunit">
    <text evidence="9">Homodimer.</text>
</comment>
<feature type="domain" description="Glycosyl transferase family 3 N-terminal" evidence="11">
    <location>
        <begin position="3"/>
        <end position="68"/>
    </location>
</feature>
<dbReference type="GO" id="GO:0005829">
    <property type="term" value="C:cytosol"/>
    <property type="evidence" value="ECO:0007669"/>
    <property type="project" value="TreeGrafter"/>
</dbReference>
<feature type="binding site" evidence="9">
    <location>
        <position position="168"/>
    </location>
    <ligand>
        <name>anthranilate</name>
        <dbReference type="ChEBI" id="CHEBI:16567"/>
        <label>2</label>
    </ligand>
</feature>
<evidence type="ECO:0000256" key="1">
    <source>
        <dbReference type="ARBA" id="ARBA00004907"/>
    </source>
</evidence>
<dbReference type="InterPro" id="IPR005940">
    <property type="entry name" value="Anthranilate_Pribosyl_Tfrase"/>
</dbReference>
<dbReference type="HAMAP" id="MF_00211">
    <property type="entry name" value="TrpD"/>
    <property type="match status" value="1"/>
</dbReference>
<dbReference type="GO" id="GO:0000162">
    <property type="term" value="P:L-tryptophan biosynthetic process"/>
    <property type="evidence" value="ECO:0007669"/>
    <property type="project" value="UniProtKB-UniRule"/>
</dbReference>
<evidence type="ECO:0000256" key="4">
    <source>
        <dbReference type="ARBA" id="ARBA00022679"/>
    </source>
</evidence>
<dbReference type="GO" id="GO:0004048">
    <property type="term" value="F:anthranilate phosphoribosyltransferase activity"/>
    <property type="evidence" value="ECO:0007669"/>
    <property type="project" value="UniProtKB-UniRule"/>
</dbReference>
<dbReference type="Pfam" id="PF00591">
    <property type="entry name" value="Glycos_transf_3"/>
    <property type="match status" value="1"/>
</dbReference>
<evidence type="ECO:0000256" key="6">
    <source>
        <dbReference type="ARBA" id="ARBA00023141"/>
    </source>
</evidence>
<keyword evidence="3 9" id="KW-0328">Glycosyltransferase</keyword>
<evidence type="ECO:0000313" key="13">
    <source>
        <dbReference type="EMBL" id="QTU84515.1"/>
    </source>
</evidence>
<comment type="similarity">
    <text evidence="8">In the C-terminal section; belongs to the anthranilate phosphoribosyltransferase family.</text>
</comment>
<accession>A0A9E6MR57</accession>
<feature type="binding site" evidence="9">
    <location>
        <position position="228"/>
    </location>
    <ligand>
        <name>Mg(2+)</name>
        <dbReference type="ChEBI" id="CHEBI:18420"/>
        <label>2</label>
    </ligand>
</feature>
<feature type="binding site" evidence="9">
    <location>
        <position position="82"/>
    </location>
    <ligand>
        <name>anthranilate</name>
        <dbReference type="ChEBI" id="CHEBI:16567"/>
        <label>1</label>
    </ligand>
</feature>
<feature type="domain" description="Glycosyl transferase family 3" evidence="10">
    <location>
        <begin position="76"/>
        <end position="326"/>
    </location>
</feature>
<comment type="function">
    <text evidence="9">Catalyzes the transfer of the phosphoribosyl group of 5-phosphorylribose-1-pyrophosphate (PRPP) to anthranilate to yield N-(5'-phosphoribosyl)-anthranilate (PRA).</text>
</comment>
<keyword evidence="6 9" id="KW-0057">Aromatic amino acid biosynthesis</keyword>
<evidence type="ECO:0000256" key="8">
    <source>
        <dbReference type="ARBA" id="ARBA00061188"/>
    </source>
</evidence>
<dbReference type="InterPro" id="IPR035902">
    <property type="entry name" value="Nuc_phospho_transferase"/>
</dbReference>
<feature type="binding site" evidence="9">
    <location>
        <position position="94"/>
    </location>
    <ligand>
        <name>Mg(2+)</name>
        <dbReference type="ChEBI" id="CHEBI:18420"/>
        <label>1</label>
    </ligand>
</feature>
<dbReference type="KEGG" id="ebz:J7S26_00860"/>
<dbReference type="AlphaFoldDB" id="A0A9E6MR57"/>
<comment type="pathway">
    <text evidence="1 9">Amino-acid biosynthesis; L-tryptophan biosynthesis; L-tryptophan from chorismate: step 2/5.</text>
</comment>
<dbReference type="Proteomes" id="UP000671910">
    <property type="component" value="Chromosome"/>
</dbReference>
<gene>
    <name evidence="9 13" type="primary">trpD</name>
    <name evidence="12" type="ORF">GMI68_01240</name>
    <name evidence="13" type="ORF">J7S26_00860</name>
</gene>
<comment type="cofactor">
    <cofactor evidence="9">
        <name>Mg(2+)</name>
        <dbReference type="ChEBI" id="CHEBI:18420"/>
    </cofactor>
    <text evidence="9">Binds 2 magnesium ions per monomer.</text>
</comment>
<organism evidence="13 15">
    <name type="scientific">Xiamenia xianingshaonis</name>
    <dbReference type="NCBI Taxonomy" id="2682776"/>
    <lineage>
        <taxon>Bacteria</taxon>
        <taxon>Bacillati</taxon>
        <taxon>Actinomycetota</taxon>
        <taxon>Coriobacteriia</taxon>
        <taxon>Eggerthellales</taxon>
        <taxon>Eggerthellaceae</taxon>
        <taxon>Xiamenia</taxon>
    </lineage>
</organism>
<keyword evidence="2 9" id="KW-0028">Amino-acid biosynthesis</keyword>
<keyword evidence="9" id="KW-0479">Metal-binding</keyword>
<dbReference type="EMBL" id="CP072829">
    <property type="protein sequence ID" value="QTU84515.1"/>
    <property type="molecule type" value="Genomic_DNA"/>
</dbReference>
<dbReference type="SUPFAM" id="SSF47648">
    <property type="entry name" value="Nucleoside phosphorylase/phosphoribosyltransferase N-terminal domain"/>
    <property type="match status" value="1"/>
</dbReference>